<evidence type="ECO:0000313" key="3">
    <source>
        <dbReference type="Proteomes" id="UP000653127"/>
    </source>
</evidence>
<reference evidence="2" key="1">
    <citation type="submission" date="2020-08" db="EMBL/GenBank/DDBJ databases">
        <title>Genome public.</title>
        <authorList>
            <person name="Liu C."/>
            <person name="Sun Q."/>
        </authorList>
    </citation>
    <scope>NUCLEOTIDE SEQUENCE</scope>
    <source>
        <strain evidence="2">NSJ-31</strain>
    </source>
</reference>
<dbReference type="Pfam" id="PF13560">
    <property type="entry name" value="HTH_31"/>
    <property type="match status" value="1"/>
</dbReference>
<dbReference type="Gene3D" id="1.10.260.40">
    <property type="entry name" value="lambda repressor-like DNA-binding domains"/>
    <property type="match status" value="1"/>
</dbReference>
<sequence length="101" mass="11951">MAYPNVKNCGETCPFYPRIGELRWEHHLSCAEVARRTGVSPHTYRNYELGRVPIRAKFVIRLAYFYNVSIDYIVELIDQREPHQRKKQDAVSSILLFYCNQ</sequence>
<dbReference type="AlphaFoldDB" id="A0A926I3D6"/>
<dbReference type="GO" id="GO:0003677">
    <property type="term" value="F:DNA binding"/>
    <property type="evidence" value="ECO:0007669"/>
    <property type="project" value="InterPro"/>
</dbReference>
<dbReference type="SMART" id="SM00530">
    <property type="entry name" value="HTH_XRE"/>
    <property type="match status" value="1"/>
</dbReference>
<dbReference type="InterPro" id="IPR001387">
    <property type="entry name" value="Cro/C1-type_HTH"/>
</dbReference>
<proteinExistence type="predicted"/>
<dbReference type="EMBL" id="JACRST010000004">
    <property type="protein sequence ID" value="MBC8546244.1"/>
    <property type="molecule type" value="Genomic_DNA"/>
</dbReference>
<dbReference type="CDD" id="cd00093">
    <property type="entry name" value="HTH_XRE"/>
    <property type="match status" value="1"/>
</dbReference>
<dbReference type="Proteomes" id="UP000653127">
    <property type="component" value="Unassembled WGS sequence"/>
</dbReference>
<evidence type="ECO:0000259" key="1">
    <source>
        <dbReference type="PROSITE" id="PS50943"/>
    </source>
</evidence>
<name>A0A926I3D6_9FIRM</name>
<keyword evidence="3" id="KW-1185">Reference proteome</keyword>
<comment type="caution">
    <text evidence="2">The sequence shown here is derived from an EMBL/GenBank/DDBJ whole genome shotgun (WGS) entry which is preliminary data.</text>
</comment>
<dbReference type="SUPFAM" id="SSF47413">
    <property type="entry name" value="lambda repressor-like DNA-binding domains"/>
    <property type="match status" value="1"/>
</dbReference>
<feature type="domain" description="HTH cro/C1-type" evidence="1">
    <location>
        <begin position="19"/>
        <end position="73"/>
    </location>
</feature>
<evidence type="ECO:0000313" key="2">
    <source>
        <dbReference type="EMBL" id="MBC8546244.1"/>
    </source>
</evidence>
<dbReference type="RefSeq" id="WP_249282393.1">
    <property type="nucleotide sequence ID" value="NZ_JACRST010000004.1"/>
</dbReference>
<organism evidence="2 3">
    <name type="scientific">Ligaoa zhengdingensis</name>
    <dbReference type="NCBI Taxonomy" id="2763658"/>
    <lineage>
        <taxon>Bacteria</taxon>
        <taxon>Bacillati</taxon>
        <taxon>Bacillota</taxon>
        <taxon>Clostridia</taxon>
        <taxon>Eubacteriales</taxon>
        <taxon>Oscillospiraceae</taxon>
        <taxon>Ligaoa</taxon>
    </lineage>
</organism>
<protein>
    <submittedName>
        <fullName evidence="2">Helix-turn-helix transcriptional regulator</fullName>
    </submittedName>
</protein>
<dbReference type="InterPro" id="IPR010982">
    <property type="entry name" value="Lambda_DNA-bd_dom_sf"/>
</dbReference>
<dbReference type="PROSITE" id="PS50943">
    <property type="entry name" value="HTH_CROC1"/>
    <property type="match status" value="1"/>
</dbReference>
<gene>
    <name evidence="2" type="ORF">H8711_04745</name>
</gene>
<accession>A0A926I3D6</accession>